<evidence type="ECO:0000256" key="2">
    <source>
        <dbReference type="SAM" id="SignalP"/>
    </source>
</evidence>
<organism evidence="4 5">
    <name type="scientific">Aedoeadaptatus acetigenes</name>
    <dbReference type="NCBI Taxonomy" id="2981723"/>
    <lineage>
        <taxon>Bacteria</taxon>
        <taxon>Bacillati</taxon>
        <taxon>Bacillota</taxon>
        <taxon>Tissierellia</taxon>
        <taxon>Tissierellales</taxon>
        <taxon>Peptoniphilaceae</taxon>
        <taxon>Aedoeadaptatus</taxon>
    </lineage>
</organism>
<dbReference type="Pfam" id="PF13529">
    <property type="entry name" value="Peptidase_C39_2"/>
    <property type="match status" value="1"/>
</dbReference>
<evidence type="ECO:0000256" key="1">
    <source>
        <dbReference type="SAM" id="MobiDB-lite"/>
    </source>
</evidence>
<evidence type="ECO:0000313" key="4">
    <source>
        <dbReference type="EMBL" id="MEQ3353912.1"/>
    </source>
</evidence>
<name>A0ABV1J7W7_9FIRM</name>
<comment type="caution">
    <text evidence="4">The sequence shown here is derived from an EMBL/GenBank/DDBJ whole genome shotgun (WGS) entry which is preliminary data.</text>
</comment>
<protein>
    <submittedName>
        <fullName evidence="4">C39 family peptidase</fullName>
    </submittedName>
</protein>
<keyword evidence="2" id="KW-0732">Signal</keyword>
<dbReference type="Proteomes" id="UP001481872">
    <property type="component" value="Unassembled WGS sequence"/>
</dbReference>
<feature type="compositionally biased region" description="Basic and acidic residues" evidence="1">
    <location>
        <begin position="116"/>
        <end position="143"/>
    </location>
</feature>
<dbReference type="InterPro" id="IPR039564">
    <property type="entry name" value="Peptidase_C39-like"/>
</dbReference>
<reference evidence="4 5" key="1">
    <citation type="submission" date="2024-04" db="EMBL/GenBank/DDBJ databases">
        <title>Human intestinal bacterial collection.</title>
        <authorList>
            <person name="Pauvert C."/>
            <person name="Hitch T.C.A."/>
            <person name="Clavel T."/>
        </authorList>
    </citation>
    <scope>NUCLEOTIDE SEQUENCE [LARGE SCALE GENOMIC DNA]</scope>
    <source>
        <strain evidence="4 5">CLA-SR-H026</strain>
    </source>
</reference>
<dbReference type="EMBL" id="JBBNPS010000016">
    <property type="protein sequence ID" value="MEQ3353912.1"/>
    <property type="molecule type" value="Genomic_DNA"/>
</dbReference>
<feature type="region of interest" description="Disordered" evidence="1">
    <location>
        <begin position="115"/>
        <end position="143"/>
    </location>
</feature>
<feature type="domain" description="Peptidase C39-like" evidence="3">
    <location>
        <begin position="159"/>
        <end position="287"/>
    </location>
</feature>
<dbReference type="RefSeq" id="WP_349054203.1">
    <property type="nucleotide sequence ID" value="NZ_JBBNPS010000016.1"/>
</dbReference>
<feature type="chain" id="PRO_5046828646" evidence="2">
    <location>
        <begin position="22"/>
        <end position="315"/>
    </location>
</feature>
<proteinExistence type="predicted"/>
<evidence type="ECO:0000259" key="3">
    <source>
        <dbReference type="Pfam" id="PF13529"/>
    </source>
</evidence>
<keyword evidence="5" id="KW-1185">Reference proteome</keyword>
<evidence type="ECO:0000313" key="5">
    <source>
        <dbReference type="Proteomes" id="UP001481872"/>
    </source>
</evidence>
<feature type="signal peptide" evidence="2">
    <location>
        <begin position="1"/>
        <end position="21"/>
    </location>
</feature>
<gene>
    <name evidence="4" type="ORF">AAA081_06360</name>
</gene>
<sequence length="315" mass="35842">MKRILTIGLSVVLLCSSLVYAADSSTLPGGNTGDLTLENGAVLWPEVSEAERKEMEEKEYELMQQVRKGNTGDLTLEDGAVLWPKMHEGERLEKERREKEIADQVKDPRYQAALKASEKAEEEYNKTDKALSTDEKTSTPFSEERGRFEAGKIYQNVRNVPVRKQETTYYGGVATVKQLDDYFNGERYTQKQIAGFLGTTFQGTDFSRVKQFLRDYVKSGYVLSSIGSFDNWHRIVVNSIDNNRPAVLDISTDGIDSFEYHTTGHILNVSGYRFGSVPNEVQVTDPHYKFSGTKVYPAHDLYRANQKHFRQQIIH</sequence>
<accession>A0ABV1J7W7</accession>